<reference evidence="1" key="1">
    <citation type="submission" date="2022-12" db="EMBL/GenBank/DDBJ databases">
        <authorList>
            <person name="Brejova B."/>
        </authorList>
    </citation>
    <scope>NUCLEOTIDE SEQUENCE</scope>
</reference>
<dbReference type="InterPro" id="IPR011012">
    <property type="entry name" value="Longin-like_dom_sf"/>
</dbReference>
<dbReference type="InterPro" id="IPR006722">
    <property type="entry name" value="Sedlin"/>
</dbReference>
<dbReference type="SUPFAM" id="SSF64356">
    <property type="entry name" value="SNARE-like"/>
    <property type="match status" value="1"/>
</dbReference>
<dbReference type="OrthoDB" id="18320at2759"/>
<dbReference type="PANTHER" id="PTHR12403">
    <property type="entry name" value="TRAFFICKING PROTEIN PARTICLE COMPLEX SUBUNIT 2"/>
    <property type="match status" value="1"/>
</dbReference>
<protein>
    <recommendedName>
        <fullName evidence="3">Sedlin</fullName>
    </recommendedName>
</protein>
<dbReference type="GO" id="GO:0005737">
    <property type="term" value="C:cytoplasm"/>
    <property type="evidence" value="ECO:0007669"/>
    <property type="project" value="GOC"/>
</dbReference>
<dbReference type="Proteomes" id="UP001152885">
    <property type="component" value="Unassembled WGS sequence"/>
</dbReference>
<sequence length="158" mass="18515">MVESVTLQDQPPMENPIQFISIISRNEKPIYIQQFNTDTKNVNKFLKYNFLSHMALDLFTSPTSLSLKEQQGNNDIILLFIQDQIMVYGYETNNGLKILIGLNQNYTIDLKKLKVLFLNIHKSYLKILFNPFNQMSQEDEIENKSFDENLKKLVSEFI</sequence>
<keyword evidence="2" id="KW-1185">Reference proteome</keyword>
<organism evidence="1 2">
    <name type="scientific">Candida verbasci</name>
    <dbReference type="NCBI Taxonomy" id="1227364"/>
    <lineage>
        <taxon>Eukaryota</taxon>
        <taxon>Fungi</taxon>
        <taxon>Dikarya</taxon>
        <taxon>Ascomycota</taxon>
        <taxon>Saccharomycotina</taxon>
        <taxon>Pichiomycetes</taxon>
        <taxon>Debaryomycetaceae</taxon>
        <taxon>Candida/Lodderomyces clade</taxon>
        <taxon>Candida</taxon>
    </lineage>
</organism>
<accession>A0A9W4XMI8</accession>
<gene>
    <name evidence="1" type="ORF">CANVERA_P3876</name>
</gene>
<dbReference type="GO" id="GO:0006888">
    <property type="term" value="P:endoplasmic reticulum to Golgi vesicle-mediated transport"/>
    <property type="evidence" value="ECO:0007669"/>
    <property type="project" value="InterPro"/>
</dbReference>
<proteinExistence type="predicted"/>
<dbReference type="AlphaFoldDB" id="A0A9W4XMI8"/>
<dbReference type="Gene3D" id="3.30.450.70">
    <property type="match status" value="1"/>
</dbReference>
<evidence type="ECO:0008006" key="3">
    <source>
        <dbReference type="Google" id="ProtNLM"/>
    </source>
</evidence>
<name>A0A9W4XMI8_9ASCO</name>
<dbReference type="Pfam" id="PF04628">
    <property type="entry name" value="Sedlin_N"/>
    <property type="match status" value="1"/>
</dbReference>
<dbReference type="EMBL" id="CANTUO010000004">
    <property type="protein sequence ID" value="CAI5759363.1"/>
    <property type="molecule type" value="Genomic_DNA"/>
</dbReference>
<evidence type="ECO:0000313" key="1">
    <source>
        <dbReference type="EMBL" id="CAI5759363.1"/>
    </source>
</evidence>
<comment type="caution">
    <text evidence="1">The sequence shown here is derived from an EMBL/GenBank/DDBJ whole genome shotgun (WGS) entry which is preliminary data.</text>
</comment>
<evidence type="ECO:0000313" key="2">
    <source>
        <dbReference type="Proteomes" id="UP001152885"/>
    </source>
</evidence>